<keyword evidence="3" id="KW-1185">Reference proteome</keyword>
<feature type="compositionally biased region" description="Basic and acidic residues" evidence="1">
    <location>
        <begin position="183"/>
        <end position="195"/>
    </location>
</feature>
<organism evidence="2 3">
    <name type="scientific">Aduncisulcus paluster</name>
    <dbReference type="NCBI Taxonomy" id="2918883"/>
    <lineage>
        <taxon>Eukaryota</taxon>
        <taxon>Metamonada</taxon>
        <taxon>Carpediemonas-like organisms</taxon>
        <taxon>Aduncisulcus</taxon>
    </lineage>
</organism>
<dbReference type="EMBL" id="BQXS01012006">
    <property type="protein sequence ID" value="GKT18994.1"/>
    <property type="molecule type" value="Genomic_DNA"/>
</dbReference>
<evidence type="ECO:0000313" key="2">
    <source>
        <dbReference type="EMBL" id="GKT18994.1"/>
    </source>
</evidence>
<accession>A0ABQ5JVK7</accession>
<feature type="compositionally biased region" description="Basic and acidic residues" evidence="1">
    <location>
        <begin position="229"/>
        <end position="249"/>
    </location>
</feature>
<feature type="non-terminal residue" evidence="2">
    <location>
        <position position="334"/>
    </location>
</feature>
<dbReference type="Proteomes" id="UP001057375">
    <property type="component" value="Unassembled WGS sequence"/>
</dbReference>
<evidence type="ECO:0000313" key="3">
    <source>
        <dbReference type="Proteomes" id="UP001057375"/>
    </source>
</evidence>
<gene>
    <name evidence="2" type="ORF">ADUPG1_011418</name>
</gene>
<evidence type="ECO:0000256" key="1">
    <source>
        <dbReference type="SAM" id="MobiDB-lite"/>
    </source>
</evidence>
<name>A0ABQ5JVK7_9EUKA</name>
<feature type="region of interest" description="Disordered" evidence="1">
    <location>
        <begin position="272"/>
        <end position="315"/>
    </location>
</feature>
<feature type="compositionally biased region" description="Polar residues" evidence="1">
    <location>
        <begin position="56"/>
        <end position="66"/>
    </location>
</feature>
<dbReference type="PANTHER" id="PTHR37028:SF4">
    <property type="entry name" value="ALMS MOTIF DOMAIN-CONTAINING PROTEIN"/>
    <property type="match status" value="1"/>
</dbReference>
<protein>
    <submittedName>
        <fullName evidence="2">Uncharacterized protein</fullName>
    </submittedName>
</protein>
<sequence length="334" mass="37924">MKSGSAQDRIALLLDRLDVSPEDLQSILDLLDESEQDGADDSCMLVSNAIEPESPPSGSVSKTSGALSPIKMNLATREKVERVRRKLKEAKEKEDAVHIIGSKLHITPSDIQDFEERNKKRLAEIKQNHKDIRDKMIKEELKECTHQPSINKRSIQLTSCESGRVPLSERSTELWKEHNEKLKRMETKREEDELKLVTGKPQISTSSDGQSDRMSVFKKEYIESQIQQQKEKLTSAKKKRSEEEMKEATFRPMINPHSAELAKKVMKRTKIDYGMTSSTSADNDKKSRSKKSASPPISSAKPPVPILGSSRSLSSMSVYERLTKQKYLIEKRKE</sequence>
<feature type="compositionally biased region" description="Low complexity" evidence="1">
    <location>
        <begin position="292"/>
        <end position="301"/>
    </location>
</feature>
<proteinExistence type="predicted"/>
<feature type="region of interest" description="Disordered" evidence="1">
    <location>
        <begin position="48"/>
        <end position="72"/>
    </location>
</feature>
<comment type="caution">
    <text evidence="2">The sequence shown here is derived from an EMBL/GenBank/DDBJ whole genome shotgun (WGS) entry which is preliminary data.</text>
</comment>
<dbReference type="PANTHER" id="PTHR37028">
    <property type="entry name" value="UNNAMED PRODUCT-RELATED"/>
    <property type="match status" value="1"/>
</dbReference>
<reference evidence="2" key="1">
    <citation type="submission" date="2022-03" db="EMBL/GenBank/DDBJ databases">
        <title>Draft genome sequence of Aduncisulcus paluster, a free-living microaerophilic Fornicata.</title>
        <authorList>
            <person name="Yuyama I."/>
            <person name="Kume K."/>
            <person name="Tamura T."/>
            <person name="Inagaki Y."/>
            <person name="Hashimoto T."/>
        </authorList>
    </citation>
    <scope>NUCLEOTIDE SEQUENCE</scope>
    <source>
        <strain evidence="2">NY0171</strain>
    </source>
</reference>
<feature type="compositionally biased region" description="Polar residues" evidence="1">
    <location>
        <begin position="201"/>
        <end position="213"/>
    </location>
</feature>
<feature type="region of interest" description="Disordered" evidence="1">
    <location>
        <begin position="183"/>
        <end position="259"/>
    </location>
</feature>